<dbReference type="AlphaFoldDB" id="A0A8B6RZ32"/>
<protein>
    <submittedName>
        <fullName evidence="1">Uncharacterized protein</fullName>
    </submittedName>
</protein>
<dbReference type="EMBL" id="QHCS01000001">
    <property type="protein sequence ID" value="RHX87777.1"/>
    <property type="molecule type" value="Genomic_DNA"/>
</dbReference>
<evidence type="ECO:0000313" key="1">
    <source>
        <dbReference type="EMBL" id="RHX87777.1"/>
    </source>
</evidence>
<organism evidence="1 2">
    <name type="scientific">Leptospira stimsonii</name>
    <dbReference type="NCBI Taxonomy" id="2202203"/>
    <lineage>
        <taxon>Bacteria</taxon>
        <taxon>Pseudomonadati</taxon>
        <taxon>Spirochaetota</taxon>
        <taxon>Spirochaetia</taxon>
        <taxon>Leptospirales</taxon>
        <taxon>Leptospiraceae</taxon>
        <taxon>Leptospira</taxon>
    </lineage>
</organism>
<dbReference type="Proteomes" id="UP000266669">
    <property type="component" value="Unassembled WGS sequence"/>
</dbReference>
<reference evidence="2" key="1">
    <citation type="submission" date="2018-05" db="EMBL/GenBank/DDBJ databases">
        <title>Leptospira yasudae sp. nov. and Leptospira stimsonii sp. nov., two pathogenic species of the genus Leptospira isolated from environmental sources.</title>
        <authorList>
            <person name="Casanovas-Massana A."/>
            <person name="Hamond C."/>
            <person name="Santos L.A."/>
            <person name="Hacker K.P."/>
            <person name="Balassiano I."/>
            <person name="Medeiros M.A."/>
            <person name="Reis M.G."/>
            <person name="Ko A.I."/>
            <person name="Wunder E.A."/>
        </authorList>
    </citation>
    <scope>NUCLEOTIDE SEQUENCE [LARGE SCALE GENOMIC DNA]</scope>
    <source>
        <strain evidence="2">AMB6-RJ</strain>
    </source>
</reference>
<proteinExistence type="predicted"/>
<comment type="caution">
    <text evidence="1">The sequence shown here is derived from an EMBL/GenBank/DDBJ whole genome shotgun (WGS) entry which is preliminary data.</text>
</comment>
<evidence type="ECO:0000313" key="2">
    <source>
        <dbReference type="Proteomes" id="UP000266669"/>
    </source>
</evidence>
<name>A0A8B6RZ32_9LEPT</name>
<gene>
    <name evidence="1" type="ORF">DLM78_01960</name>
</gene>
<sequence>MQKKTFLNKEPLYPMTAQKSVKEELKVVQTEKSIHKSFEFFPNTLYLFEQLYLTLGRREQNSSHVYSGSSARF</sequence>
<accession>A0A8B6RZ32</accession>